<name>A0A4U5M0R3_STECR</name>
<accession>A0A4U5M0R3</accession>
<keyword evidence="1" id="KW-0732">Signal</keyword>
<reference evidence="2 3" key="1">
    <citation type="journal article" date="2015" name="Genome Biol.">
        <title>Comparative genomics of Steinernema reveals deeply conserved gene regulatory networks.</title>
        <authorList>
            <person name="Dillman A.R."/>
            <person name="Macchietto M."/>
            <person name="Porter C.F."/>
            <person name="Rogers A."/>
            <person name="Williams B."/>
            <person name="Antoshechkin I."/>
            <person name="Lee M.M."/>
            <person name="Goodwin Z."/>
            <person name="Lu X."/>
            <person name="Lewis E.E."/>
            <person name="Goodrich-Blair H."/>
            <person name="Stock S.P."/>
            <person name="Adams B.J."/>
            <person name="Sternberg P.W."/>
            <person name="Mortazavi A."/>
        </authorList>
    </citation>
    <scope>NUCLEOTIDE SEQUENCE [LARGE SCALE GENOMIC DNA]</scope>
    <source>
        <strain evidence="2 3">ALL</strain>
    </source>
</reference>
<protein>
    <recommendedName>
        <fullName evidence="4">ShKT domain-containing protein</fullName>
    </recommendedName>
</protein>
<feature type="signal peptide" evidence="1">
    <location>
        <begin position="1"/>
        <end position="17"/>
    </location>
</feature>
<keyword evidence="3" id="KW-1185">Reference proteome</keyword>
<organism evidence="2 3">
    <name type="scientific">Steinernema carpocapsae</name>
    <name type="common">Entomopathogenic nematode</name>
    <dbReference type="NCBI Taxonomy" id="34508"/>
    <lineage>
        <taxon>Eukaryota</taxon>
        <taxon>Metazoa</taxon>
        <taxon>Ecdysozoa</taxon>
        <taxon>Nematoda</taxon>
        <taxon>Chromadorea</taxon>
        <taxon>Rhabditida</taxon>
        <taxon>Tylenchina</taxon>
        <taxon>Panagrolaimomorpha</taxon>
        <taxon>Strongyloidoidea</taxon>
        <taxon>Steinernematidae</taxon>
        <taxon>Steinernema</taxon>
    </lineage>
</organism>
<feature type="chain" id="PRO_5020450093" description="ShKT domain-containing protein" evidence="1">
    <location>
        <begin position="18"/>
        <end position="78"/>
    </location>
</feature>
<dbReference type="EMBL" id="AZBU02000010">
    <property type="protein sequence ID" value="TKR62248.1"/>
    <property type="molecule type" value="Genomic_DNA"/>
</dbReference>
<proteinExistence type="predicted"/>
<evidence type="ECO:0000256" key="1">
    <source>
        <dbReference type="SAM" id="SignalP"/>
    </source>
</evidence>
<gene>
    <name evidence="2" type="ORF">L596_026236</name>
</gene>
<evidence type="ECO:0000313" key="3">
    <source>
        <dbReference type="Proteomes" id="UP000298663"/>
    </source>
</evidence>
<reference evidence="2 3" key="2">
    <citation type="journal article" date="2019" name="G3 (Bethesda)">
        <title>Hybrid Assembly of the Genome of the Entomopathogenic Nematode Steinernema carpocapsae Identifies the X-Chromosome.</title>
        <authorList>
            <person name="Serra L."/>
            <person name="Macchietto M."/>
            <person name="Macias-Munoz A."/>
            <person name="McGill C.J."/>
            <person name="Rodriguez I.M."/>
            <person name="Rodriguez B."/>
            <person name="Murad R."/>
            <person name="Mortazavi A."/>
        </authorList>
    </citation>
    <scope>NUCLEOTIDE SEQUENCE [LARGE SCALE GENOMIC DNA]</scope>
    <source>
        <strain evidence="2 3">ALL</strain>
    </source>
</reference>
<dbReference type="Proteomes" id="UP000298663">
    <property type="component" value="Unassembled WGS sequence"/>
</dbReference>
<sequence length="78" mass="9214">MKILAVLLLCLFVTVQATRRSKRYPGAEDVDVYGRYPGYDYEVYNNNHKSNMYPIWWLWKKCCGEYIHATKDCPNICS</sequence>
<comment type="caution">
    <text evidence="2">The sequence shown here is derived from an EMBL/GenBank/DDBJ whole genome shotgun (WGS) entry which is preliminary data.</text>
</comment>
<evidence type="ECO:0000313" key="2">
    <source>
        <dbReference type="EMBL" id="TKR62248.1"/>
    </source>
</evidence>
<dbReference type="AlphaFoldDB" id="A0A4U5M0R3"/>
<evidence type="ECO:0008006" key="4">
    <source>
        <dbReference type="Google" id="ProtNLM"/>
    </source>
</evidence>